<dbReference type="InterPro" id="IPR032710">
    <property type="entry name" value="NTF2-like_dom_sf"/>
</dbReference>
<dbReference type="RefSeq" id="WP_194114936.1">
    <property type="nucleotide sequence ID" value="NZ_JADFUA010000001.1"/>
</dbReference>
<accession>A0A8J7K9P1</accession>
<dbReference type="SUPFAM" id="SSF54427">
    <property type="entry name" value="NTF2-like"/>
    <property type="match status" value="1"/>
</dbReference>
<dbReference type="Proteomes" id="UP000604481">
    <property type="component" value="Unassembled WGS sequence"/>
</dbReference>
<dbReference type="InterPro" id="IPR049219">
    <property type="entry name" value="DUF6841"/>
</dbReference>
<dbReference type="Gene3D" id="3.10.450.50">
    <property type="match status" value="1"/>
</dbReference>
<evidence type="ECO:0000313" key="3">
    <source>
        <dbReference type="Proteomes" id="UP000604481"/>
    </source>
</evidence>
<dbReference type="Pfam" id="PF20795">
    <property type="entry name" value="DUF6841"/>
    <property type="match status" value="1"/>
</dbReference>
<name>A0A8J7K9P1_9NEIS</name>
<evidence type="ECO:0000259" key="1">
    <source>
        <dbReference type="Pfam" id="PF20795"/>
    </source>
</evidence>
<gene>
    <name evidence="2" type="ORF">INR99_03725</name>
</gene>
<sequence length="131" mass="14804">MTVPQDLADWLEEYSAAFNALDGDAVAELYVEPCQIVQGGRVAHWPDRAAVAANMRALCAQYRGQGYQQAHAEIRHCRMLGEMNALLDVFWRVSRSGERSPWNFCTAYHLLRTAQGWQVLLCVAYEEMPLG</sequence>
<feature type="domain" description="DUF6841" evidence="1">
    <location>
        <begin position="7"/>
        <end position="124"/>
    </location>
</feature>
<evidence type="ECO:0000313" key="2">
    <source>
        <dbReference type="EMBL" id="MBE9608449.1"/>
    </source>
</evidence>
<proteinExistence type="predicted"/>
<keyword evidence="3" id="KW-1185">Reference proteome</keyword>
<comment type="caution">
    <text evidence="2">The sequence shown here is derived from an EMBL/GenBank/DDBJ whole genome shotgun (WGS) entry which is preliminary data.</text>
</comment>
<dbReference type="AlphaFoldDB" id="A0A8J7K9P1"/>
<protein>
    <submittedName>
        <fullName evidence="2">Nuclear transport factor 2 family protein</fullName>
    </submittedName>
</protein>
<dbReference type="EMBL" id="JADFUA010000001">
    <property type="protein sequence ID" value="MBE9608449.1"/>
    <property type="molecule type" value="Genomic_DNA"/>
</dbReference>
<reference evidence="2 3" key="1">
    <citation type="submission" date="2020-10" db="EMBL/GenBank/DDBJ databases">
        <title>The genome sequence of Chitinilyticum litopenaei 4Y14.</title>
        <authorList>
            <person name="Liu Y."/>
        </authorList>
    </citation>
    <scope>NUCLEOTIDE SEQUENCE [LARGE SCALE GENOMIC DNA]</scope>
    <source>
        <strain evidence="2 3">4Y14</strain>
    </source>
</reference>
<organism evidence="2 3">
    <name type="scientific">Chitinilyticum piscinae</name>
    <dbReference type="NCBI Taxonomy" id="2866724"/>
    <lineage>
        <taxon>Bacteria</taxon>
        <taxon>Pseudomonadati</taxon>
        <taxon>Pseudomonadota</taxon>
        <taxon>Betaproteobacteria</taxon>
        <taxon>Neisseriales</taxon>
        <taxon>Chitinibacteraceae</taxon>
        <taxon>Chitinilyticum</taxon>
    </lineage>
</organism>